<evidence type="ECO:0000313" key="2">
    <source>
        <dbReference type="EMBL" id="SNB51513.1"/>
    </source>
</evidence>
<dbReference type="EMBL" id="FYEK01000003">
    <property type="protein sequence ID" value="SNB51513.1"/>
    <property type="molecule type" value="Genomic_DNA"/>
</dbReference>
<dbReference type="Proteomes" id="UP000197025">
    <property type="component" value="Unassembled WGS sequence"/>
</dbReference>
<keyword evidence="1" id="KW-0812">Transmembrane</keyword>
<keyword evidence="1" id="KW-1133">Transmembrane helix</keyword>
<reference evidence="3" key="1">
    <citation type="submission" date="2017-06" db="EMBL/GenBank/DDBJ databases">
        <authorList>
            <person name="Varghese N."/>
            <person name="Submissions S."/>
        </authorList>
    </citation>
    <scope>NUCLEOTIDE SEQUENCE [LARGE SCALE GENOMIC DNA]</scope>
    <source>
        <strain evidence="3">JAD2</strain>
    </source>
</reference>
<keyword evidence="1" id="KW-0472">Membrane</keyword>
<dbReference type="InParanoid" id="A0A212PX68"/>
<evidence type="ECO:0000256" key="1">
    <source>
        <dbReference type="SAM" id="Phobius"/>
    </source>
</evidence>
<dbReference type="RefSeq" id="WP_159461505.1">
    <property type="nucleotide sequence ID" value="NZ_FYEK01000003.1"/>
</dbReference>
<evidence type="ECO:0000313" key="3">
    <source>
        <dbReference type="Proteomes" id="UP000197025"/>
    </source>
</evidence>
<protein>
    <submittedName>
        <fullName evidence="2">Uncharacterized protein</fullName>
    </submittedName>
</protein>
<keyword evidence="3" id="KW-1185">Reference proteome</keyword>
<sequence length="71" mass="7879">MTFPEARETLSLIAEGFQRLIWQLTGFVWVMLGLFAGLNHQPALAGALFGIGGLWLLWGLRPLRWRRGGGG</sequence>
<proteinExistence type="predicted"/>
<accession>A0A212PX68</accession>
<dbReference type="AlphaFoldDB" id="A0A212PX68"/>
<name>A0A212PX68_9CHLR</name>
<gene>
    <name evidence="2" type="ORF">SAMN02746019_00021580</name>
</gene>
<feature type="transmembrane region" description="Helical" evidence="1">
    <location>
        <begin position="20"/>
        <end position="37"/>
    </location>
</feature>
<organism evidence="2 3">
    <name type="scientific">Thermoflexus hugenholtzii JAD2</name>
    <dbReference type="NCBI Taxonomy" id="877466"/>
    <lineage>
        <taxon>Bacteria</taxon>
        <taxon>Bacillati</taxon>
        <taxon>Chloroflexota</taxon>
        <taxon>Thermoflexia</taxon>
        <taxon>Thermoflexales</taxon>
        <taxon>Thermoflexaceae</taxon>
        <taxon>Thermoflexus</taxon>
    </lineage>
</organism>
<feature type="transmembrane region" description="Helical" evidence="1">
    <location>
        <begin position="43"/>
        <end position="60"/>
    </location>
</feature>